<dbReference type="EMBL" id="RWBG01000001">
    <property type="protein sequence ID" value="RSK41327.1"/>
    <property type="molecule type" value="Genomic_DNA"/>
</dbReference>
<dbReference type="OrthoDB" id="796579at2"/>
<accession>A0A428K4J3</accession>
<dbReference type="RefSeq" id="WP_125466324.1">
    <property type="nucleotide sequence ID" value="NZ_RWBG01000001.1"/>
</dbReference>
<gene>
    <name evidence="1" type="ORF">EJA19_00195</name>
</gene>
<comment type="caution">
    <text evidence="1">The sequence shown here is derived from an EMBL/GenBank/DDBJ whole genome shotgun (WGS) entry which is preliminary data.</text>
</comment>
<name>A0A428K4J3_9FLAO</name>
<sequence length="306" mass="36151">MASKKVKRTINYFNIVPLFNDGQELSDFIDIFSTINNLSNTKDKDRFVINKEKRLYITNLSFNENQKRISGKLLNIRMDSFPELMNTSDDKIRDIEAADDEGIIETAHFILSYLNDSLVLSFEFNQFGPRISDFIYYLENISYRFDVLTKIEYQPFVRDELDSYKKRIKRVSSVIAKVHKDDVRRINEFDSELFDAFETAERISDAEYVTLQLNYDYRQLSDTPKIKDKIFNIIDSVRRDKSLLNVFSSLKVKAEDEQTANRIKDFDLLNIWVKSRINVEKKEKSRVIISSDILLKMNQELTKEFK</sequence>
<evidence type="ECO:0008006" key="3">
    <source>
        <dbReference type="Google" id="ProtNLM"/>
    </source>
</evidence>
<evidence type="ECO:0000313" key="1">
    <source>
        <dbReference type="EMBL" id="RSK41327.1"/>
    </source>
</evidence>
<proteinExistence type="predicted"/>
<dbReference type="Proteomes" id="UP000270620">
    <property type="component" value="Unassembled WGS sequence"/>
</dbReference>
<keyword evidence="2" id="KW-1185">Reference proteome</keyword>
<reference evidence="1 2" key="1">
    <citation type="submission" date="2018-12" db="EMBL/GenBank/DDBJ databases">
        <title>Mangrovimonas spongiae sp. nov., a novel member of the genus Mangrovimonas isolated from marine sponge.</title>
        <authorList>
            <person name="Zhuang L."/>
            <person name="Luo L."/>
        </authorList>
    </citation>
    <scope>NUCLEOTIDE SEQUENCE [LARGE SCALE GENOMIC DNA]</scope>
    <source>
        <strain evidence="1 2">HN-E26</strain>
    </source>
</reference>
<protein>
    <recommendedName>
        <fullName evidence="3">DUF4868 domain-containing protein</fullName>
    </recommendedName>
</protein>
<organism evidence="1 2">
    <name type="scientific">Mangrovimonas spongiae</name>
    <dbReference type="NCBI Taxonomy" id="2494697"/>
    <lineage>
        <taxon>Bacteria</taxon>
        <taxon>Pseudomonadati</taxon>
        <taxon>Bacteroidota</taxon>
        <taxon>Flavobacteriia</taxon>
        <taxon>Flavobacteriales</taxon>
        <taxon>Flavobacteriaceae</taxon>
        <taxon>Mangrovimonas</taxon>
    </lineage>
</organism>
<dbReference type="AlphaFoldDB" id="A0A428K4J3"/>
<evidence type="ECO:0000313" key="2">
    <source>
        <dbReference type="Proteomes" id="UP000270620"/>
    </source>
</evidence>